<name>A0A6A6IYI0_9PLEO</name>
<dbReference type="InterPro" id="IPR005647">
    <property type="entry name" value="Mnd1"/>
</dbReference>
<protein>
    <recommendedName>
        <fullName evidence="5">Meiotic nuclear division protein 1</fullName>
    </recommendedName>
</protein>
<comment type="subcellular location">
    <subcellularLocation>
        <location evidence="1 5">Nucleus</location>
    </subcellularLocation>
</comment>
<evidence type="ECO:0000256" key="2">
    <source>
        <dbReference type="ARBA" id="ARBA00005981"/>
    </source>
</evidence>
<evidence type="ECO:0000256" key="3">
    <source>
        <dbReference type="ARBA" id="ARBA00023054"/>
    </source>
</evidence>
<dbReference type="Pfam" id="PF03962">
    <property type="entry name" value="Mnd1"/>
    <property type="match status" value="1"/>
</dbReference>
<evidence type="ECO:0000256" key="1">
    <source>
        <dbReference type="ARBA" id="ARBA00004123"/>
    </source>
</evidence>
<keyword evidence="4 5" id="KW-0539">Nucleus</keyword>
<evidence type="ECO:0000256" key="6">
    <source>
        <dbReference type="SAM" id="Coils"/>
    </source>
</evidence>
<evidence type="ECO:0000256" key="4">
    <source>
        <dbReference type="ARBA" id="ARBA00023242"/>
    </source>
</evidence>
<dbReference type="GO" id="GO:0007131">
    <property type="term" value="P:reciprocal meiotic recombination"/>
    <property type="evidence" value="ECO:0007669"/>
    <property type="project" value="InterPro"/>
</dbReference>
<dbReference type="OrthoDB" id="9978204at2759"/>
<evidence type="ECO:0000313" key="8">
    <source>
        <dbReference type="EMBL" id="KAF2255474.1"/>
    </source>
</evidence>
<dbReference type="RefSeq" id="XP_033690478.1">
    <property type="nucleotide sequence ID" value="XM_033820064.1"/>
</dbReference>
<evidence type="ECO:0000259" key="7">
    <source>
        <dbReference type="Pfam" id="PF03962"/>
    </source>
</evidence>
<keyword evidence="3 6" id="KW-0175">Coiled coil</keyword>
<feature type="domain" description="Mnd1 HTH" evidence="7">
    <location>
        <begin position="15"/>
        <end position="74"/>
    </location>
</feature>
<sequence>MAPKVTTNAAKQATILAWFHKTAVAHSIKDLEKALPQVASINGMQVKDYLQALSDENMIRVEKVGSGNWYWSFPSDAKKAKEDALEKVQEEYNKANTIVTELQAKVDEAGAARAEDEDMLMGCDRKTLITKHADLTKELEKLRQELAAYSEQDPVEMEKKRNETQLSRNEVEKYTDQVLSMEGWLKEQTGGDLEQMSNIKRMYYGDEFDEEEGGLREL</sequence>
<keyword evidence="9" id="KW-1185">Reference proteome</keyword>
<dbReference type="AlphaFoldDB" id="A0A6A6IYI0"/>
<organism evidence="8 9">
    <name type="scientific">Trematosphaeria pertusa</name>
    <dbReference type="NCBI Taxonomy" id="390896"/>
    <lineage>
        <taxon>Eukaryota</taxon>
        <taxon>Fungi</taxon>
        <taxon>Dikarya</taxon>
        <taxon>Ascomycota</taxon>
        <taxon>Pezizomycotina</taxon>
        <taxon>Dothideomycetes</taxon>
        <taxon>Pleosporomycetidae</taxon>
        <taxon>Pleosporales</taxon>
        <taxon>Massarineae</taxon>
        <taxon>Trematosphaeriaceae</taxon>
        <taxon>Trematosphaeria</taxon>
    </lineage>
</organism>
<comment type="function">
    <text evidence="5">Required for proper homologous chromosome pairing and efficient cross-over and intragenic recombination during meiosis.</text>
</comment>
<gene>
    <name evidence="8" type="ORF">BU26DRAFT_156631</name>
</gene>
<dbReference type="GeneID" id="54573394"/>
<accession>A0A6A6IYI0</accession>
<dbReference type="EMBL" id="ML987190">
    <property type="protein sequence ID" value="KAF2255474.1"/>
    <property type="molecule type" value="Genomic_DNA"/>
</dbReference>
<dbReference type="GO" id="GO:0005634">
    <property type="term" value="C:nucleus"/>
    <property type="evidence" value="ECO:0007669"/>
    <property type="project" value="UniProtKB-SubCell"/>
</dbReference>
<dbReference type="InterPro" id="IPR040453">
    <property type="entry name" value="Mnd1_HTH"/>
</dbReference>
<feature type="coiled-coil region" evidence="6">
    <location>
        <begin position="78"/>
        <end position="177"/>
    </location>
</feature>
<proteinExistence type="inferred from homology"/>
<dbReference type="Proteomes" id="UP000800094">
    <property type="component" value="Unassembled WGS sequence"/>
</dbReference>
<comment type="similarity">
    <text evidence="2 5">Belongs to the MND1 family.</text>
</comment>
<reference evidence="8" key="1">
    <citation type="journal article" date="2020" name="Stud. Mycol.">
        <title>101 Dothideomycetes genomes: a test case for predicting lifestyles and emergence of pathogens.</title>
        <authorList>
            <person name="Haridas S."/>
            <person name="Albert R."/>
            <person name="Binder M."/>
            <person name="Bloem J."/>
            <person name="Labutti K."/>
            <person name="Salamov A."/>
            <person name="Andreopoulos B."/>
            <person name="Baker S."/>
            <person name="Barry K."/>
            <person name="Bills G."/>
            <person name="Bluhm B."/>
            <person name="Cannon C."/>
            <person name="Castanera R."/>
            <person name="Culley D."/>
            <person name="Daum C."/>
            <person name="Ezra D."/>
            <person name="Gonzalez J."/>
            <person name="Henrissat B."/>
            <person name="Kuo A."/>
            <person name="Liang C."/>
            <person name="Lipzen A."/>
            <person name="Lutzoni F."/>
            <person name="Magnuson J."/>
            <person name="Mondo S."/>
            <person name="Nolan M."/>
            <person name="Ohm R."/>
            <person name="Pangilinan J."/>
            <person name="Park H.-J."/>
            <person name="Ramirez L."/>
            <person name="Alfaro M."/>
            <person name="Sun H."/>
            <person name="Tritt A."/>
            <person name="Yoshinaga Y."/>
            <person name="Zwiers L.-H."/>
            <person name="Turgeon B."/>
            <person name="Goodwin S."/>
            <person name="Spatafora J."/>
            <person name="Crous P."/>
            <person name="Grigoriev I."/>
        </authorList>
    </citation>
    <scope>NUCLEOTIDE SEQUENCE</scope>
    <source>
        <strain evidence="8">CBS 122368</strain>
    </source>
</reference>
<dbReference type="GO" id="GO:0003690">
    <property type="term" value="F:double-stranded DNA binding"/>
    <property type="evidence" value="ECO:0007669"/>
    <property type="project" value="InterPro"/>
</dbReference>
<evidence type="ECO:0000256" key="5">
    <source>
        <dbReference type="PIRNR" id="PIRNR026991"/>
    </source>
</evidence>
<dbReference type="PIRSF" id="PIRSF026991">
    <property type="entry name" value="Mnd1"/>
    <property type="match status" value="1"/>
</dbReference>
<evidence type="ECO:0000313" key="9">
    <source>
        <dbReference type="Proteomes" id="UP000800094"/>
    </source>
</evidence>